<feature type="domain" description="JmjC" evidence="1">
    <location>
        <begin position="113"/>
        <end position="274"/>
    </location>
</feature>
<name>A0A2L0F345_SORCE</name>
<dbReference type="EMBL" id="CP012673">
    <property type="protein sequence ID" value="AUX45953.1"/>
    <property type="molecule type" value="Genomic_DNA"/>
</dbReference>
<dbReference type="PANTHER" id="PTHR12461:SF105">
    <property type="entry name" value="HYPOXIA-INDUCIBLE FACTOR 1-ALPHA INHIBITOR"/>
    <property type="match status" value="1"/>
</dbReference>
<sequence>MTTLKDWPVIAGQIERRPVLSSHVEFAEQYGNLRAGRPVVLTGVPIPPTCAERLTDEGLRRSLGDVMLPVMVAADGQFATGKGPWDPSKFRILEMTFSEYLDRLHGRRSDPILAKGERCYIYQCPPDRLGPLLEDLPTSPLIPPEACVVNRYAWIGEGTITVAHYDTEENFLLQLRGKKRVLLFSPADHDYLYFNRNGTVHDRHTRVDFTKVDEQQFPNFRKARAYETILEPGDMLYIPVCWLHHIETVTFGVSVNTWWMTPDLLKIHHAFDTLCGEIDAGVRPAVQRMCLQVMQDRILNPINP</sequence>
<dbReference type="OrthoDB" id="118524at2"/>
<protein>
    <recommendedName>
        <fullName evidence="1">JmjC domain-containing protein</fullName>
    </recommendedName>
</protein>
<dbReference type="SMART" id="SM00558">
    <property type="entry name" value="JmjC"/>
    <property type="match status" value="1"/>
</dbReference>
<gene>
    <name evidence="2" type="ORF">SOCE26_074550</name>
</gene>
<accession>A0A2L0F345</accession>
<dbReference type="PROSITE" id="PS51184">
    <property type="entry name" value="JMJC"/>
    <property type="match status" value="1"/>
</dbReference>
<evidence type="ECO:0000313" key="3">
    <source>
        <dbReference type="Proteomes" id="UP000238348"/>
    </source>
</evidence>
<evidence type="ECO:0000259" key="1">
    <source>
        <dbReference type="PROSITE" id="PS51184"/>
    </source>
</evidence>
<dbReference type="InterPro" id="IPR003347">
    <property type="entry name" value="JmjC_dom"/>
</dbReference>
<dbReference type="Gene3D" id="2.60.120.650">
    <property type="entry name" value="Cupin"/>
    <property type="match status" value="1"/>
</dbReference>
<dbReference type="InterPro" id="IPR041667">
    <property type="entry name" value="Cupin_8"/>
</dbReference>
<dbReference type="SUPFAM" id="SSF51197">
    <property type="entry name" value="Clavaminate synthase-like"/>
    <property type="match status" value="1"/>
</dbReference>
<organism evidence="2 3">
    <name type="scientific">Sorangium cellulosum</name>
    <name type="common">Polyangium cellulosum</name>
    <dbReference type="NCBI Taxonomy" id="56"/>
    <lineage>
        <taxon>Bacteria</taxon>
        <taxon>Pseudomonadati</taxon>
        <taxon>Myxococcota</taxon>
        <taxon>Polyangia</taxon>
        <taxon>Polyangiales</taxon>
        <taxon>Polyangiaceae</taxon>
        <taxon>Sorangium</taxon>
    </lineage>
</organism>
<reference evidence="2 3" key="1">
    <citation type="submission" date="2015-09" db="EMBL/GenBank/DDBJ databases">
        <title>Sorangium comparison.</title>
        <authorList>
            <person name="Zaburannyi N."/>
            <person name="Bunk B."/>
            <person name="Overmann J."/>
            <person name="Mueller R."/>
        </authorList>
    </citation>
    <scope>NUCLEOTIDE SEQUENCE [LARGE SCALE GENOMIC DNA]</scope>
    <source>
        <strain evidence="2 3">So ce26</strain>
    </source>
</reference>
<evidence type="ECO:0000313" key="2">
    <source>
        <dbReference type="EMBL" id="AUX45953.1"/>
    </source>
</evidence>
<dbReference type="RefSeq" id="WP_104984251.1">
    <property type="nucleotide sequence ID" value="NZ_CP012673.1"/>
</dbReference>
<dbReference type="Proteomes" id="UP000238348">
    <property type="component" value="Chromosome"/>
</dbReference>
<proteinExistence type="predicted"/>
<dbReference type="AlphaFoldDB" id="A0A2L0F345"/>
<dbReference type="Pfam" id="PF13621">
    <property type="entry name" value="Cupin_8"/>
    <property type="match status" value="1"/>
</dbReference>
<dbReference type="PANTHER" id="PTHR12461">
    <property type="entry name" value="HYPOXIA-INDUCIBLE FACTOR 1 ALPHA INHIBITOR-RELATED"/>
    <property type="match status" value="1"/>
</dbReference>